<comment type="caution">
    <text evidence="2">The sequence shown here is derived from an EMBL/GenBank/DDBJ whole genome shotgun (WGS) entry which is preliminary data.</text>
</comment>
<name>A0A5J4V994_9EUKA</name>
<proteinExistence type="predicted"/>
<protein>
    <submittedName>
        <fullName evidence="2">Uncharacterized protein</fullName>
    </submittedName>
</protein>
<evidence type="ECO:0000313" key="3">
    <source>
        <dbReference type="Proteomes" id="UP000324800"/>
    </source>
</evidence>
<reference evidence="2 3" key="1">
    <citation type="submission" date="2019-03" db="EMBL/GenBank/DDBJ databases">
        <title>Single cell metagenomics reveals metabolic interactions within the superorganism composed of flagellate Streblomastix strix and complex community of Bacteroidetes bacteria on its surface.</title>
        <authorList>
            <person name="Treitli S.C."/>
            <person name="Kolisko M."/>
            <person name="Husnik F."/>
            <person name="Keeling P."/>
            <person name="Hampl V."/>
        </authorList>
    </citation>
    <scope>NUCLEOTIDE SEQUENCE [LARGE SCALE GENOMIC DNA]</scope>
    <source>
        <strain evidence="2">ST1C</strain>
    </source>
</reference>
<sequence length="132" mass="14509">MISTGMNKDKPSSQIQLFVNPTQKTAYRGGVRQKQMRIQREMKKLQTGQYLEQQEDCEHNNMDVDASDIQGTVGQPTGLQSSSGAQSPSLNAWLRLKDTGSISASNRDRTELQMGGSALKQHQLSAAQGVEN</sequence>
<dbReference type="EMBL" id="SNRW01008761">
    <property type="protein sequence ID" value="KAA6379022.1"/>
    <property type="molecule type" value="Genomic_DNA"/>
</dbReference>
<dbReference type="Proteomes" id="UP000324800">
    <property type="component" value="Unassembled WGS sequence"/>
</dbReference>
<feature type="compositionally biased region" description="Polar residues" evidence="1">
    <location>
        <begin position="69"/>
        <end position="90"/>
    </location>
</feature>
<dbReference type="AlphaFoldDB" id="A0A5J4V994"/>
<evidence type="ECO:0000256" key="1">
    <source>
        <dbReference type="SAM" id="MobiDB-lite"/>
    </source>
</evidence>
<organism evidence="2 3">
    <name type="scientific">Streblomastix strix</name>
    <dbReference type="NCBI Taxonomy" id="222440"/>
    <lineage>
        <taxon>Eukaryota</taxon>
        <taxon>Metamonada</taxon>
        <taxon>Preaxostyla</taxon>
        <taxon>Oxymonadida</taxon>
        <taxon>Streblomastigidae</taxon>
        <taxon>Streblomastix</taxon>
    </lineage>
</organism>
<accession>A0A5J4V994</accession>
<gene>
    <name evidence="2" type="ORF">EZS28_025451</name>
</gene>
<evidence type="ECO:0000313" key="2">
    <source>
        <dbReference type="EMBL" id="KAA6379022.1"/>
    </source>
</evidence>
<feature type="compositionally biased region" description="Polar residues" evidence="1">
    <location>
        <begin position="120"/>
        <end position="132"/>
    </location>
</feature>
<feature type="region of interest" description="Disordered" evidence="1">
    <location>
        <begin position="66"/>
        <end position="132"/>
    </location>
</feature>